<dbReference type="Pfam" id="PF23774">
    <property type="entry name" value="TPR_GEMI5"/>
    <property type="match status" value="1"/>
</dbReference>
<dbReference type="EMBL" id="CACRXK020000516">
    <property type="protein sequence ID" value="CAB3982557.1"/>
    <property type="molecule type" value="Genomic_DNA"/>
</dbReference>
<proteinExistence type="predicted"/>
<evidence type="ECO:0000259" key="4">
    <source>
        <dbReference type="Pfam" id="PF23775"/>
    </source>
</evidence>
<dbReference type="PANTHER" id="PTHR46362:SF1">
    <property type="entry name" value="GEM-ASSOCIATED PROTEIN 5"/>
    <property type="match status" value="1"/>
</dbReference>
<dbReference type="GO" id="GO:0005634">
    <property type="term" value="C:nucleus"/>
    <property type="evidence" value="ECO:0007669"/>
    <property type="project" value="TreeGrafter"/>
</dbReference>
<dbReference type="AlphaFoldDB" id="A0A6S7FX41"/>
<keyword evidence="2" id="KW-1133">Transmembrane helix</keyword>
<evidence type="ECO:0000313" key="6">
    <source>
        <dbReference type="Proteomes" id="UP001152795"/>
    </source>
</evidence>
<sequence length="1170" mass="131044">RLACYKCQYRTDMDGQFCNKTVKECDEDEPKCMNYHYTYKNNTEIFGKGCAKDNECRNTTKTCENLKKNQHFAGCNIWCCQKPQCNRGSTQRRILILEFLVLVLSLELSVIYIYCEPATEGQQAQLKTCKQRATSTSSTVFFKQEIIILDNVFGNNAMNDRPILASPNWYNSAISDISLDGIFAYGGKNTIFLLDLTGSECCQYVGQLCGHKDRVTSVQFCKTSAYSRCCVSASEDLSVISWDIDAKEPISEHNRHQARITTVSWSQASHDWIYSGDEKGSLFSWNHQRNEVYEHVPLTGQINCISCPPDEDGVVVVGYKTGQIIVLMLQKENQEIVNVLKGHNDEVHSLTWSPVPASKLPGEIFGAPKWQESGYILASGSRDKTIRLWNISLGQFIAVVHVPSRSSKGRTSRDDYHMKSRLWNTLCWPETDPNCLISSGFNGDILAWNLSKNSKQKWQLFGEGKHSRIVFNMCHYSATDVMISVSMDRQIHIWNRRDATVITSLPSCGGFAYSLDVSVLDPSRLAVGVGDNVIRIWDTTAQGSSYGVTNLWRGIGTKVMKVLWHPVKEGLLAFGTEEGKVGIYNVMSQTCNVSRMYHKKSVYSLSWGPPSGSSDGEGDKIWHLYSCGGEGTILEHNPEHLHGEAKDVDILIKATNDIKHNLAGHSEVSCKPDRSLMAVGNEDGSIIFYRFPDLKLLSTINIHKKNITCLAWYRTLDPNDSRSTFLASGSNGSDVHVHDLKHIVDGIDNLDQKVVASSYRWLSGHNARVTNVVWSPHSFSKLASSSYDGTVQVWDVVKGEPLVNYRGHSGRVMTVAWSLMDPDVLFSGSDDFTVRPWRISQQVFKEPPIEVQKHSKSKNKKKKAASTANRKKNVEHMTAESTAPLLEEKQSMGNEIMCDEKVPLKRYTEQEDLQHPALSKSCTDIRKSTSLQFDKSGAEKIEDYVSVAHEPLVSSKGTSVDTKKKRKKGKSMFPLSASGDNKTRSITSQECVNIAKLLTNTTGYPEDALHISGENVNIGLFADRKAAFNMLSEEGIHHAESGNTDYQLQLEIWKGNIGKALELAVEKKQLSDWLVAISHLAGEQVRLTVTEAFAEQLVCQGFLHRAAVYYLACHKVYEAIGMFKTAGMYREAIALAKVRLLPSDPLLLDLYSSWGRRLESEYALEQASKW</sequence>
<dbReference type="InterPro" id="IPR011047">
    <property type="entry name" value="Quinoprotein_ADH-like_sf"/>
</dbReference>
<dbReference type="InterPro" id="IPR001680">
    <property type="entry name" value="WD40_rpt"/>
</dbReference>
<dbReference type="PANTHER" id="PTHR46362">
    <property type="entry name" value="GEM-ASSOCIATED PROTEIN 5"/>
    <property type="match status" value="1"/>
</dbReference>
<dbReference type="GO" id="GO:0032797">
    <property type="term" value="C:SMN complex"/>
    <property type="evidence" value="ECO:0007669"/>
    <property type="project" value="TreeGrafter"/>
</dbReference>
<organism evidence="5 6">
    <name type="scientific">Paramuricea clavata</name>
    <name type="common">Red gorgonian</name>
    <name type="synonym">Violescent sea-whip</name>
    <dbReference type="NCBI Taxonomy" id="317549"/>
    <lineage>
        <taxon>Eukaryota</taxon>
        <taxon>Metazoa</taxon>
        <taxon>Cnidaria</taxon>
        <taxon>Anthozoa</taxon>
        <taxon>Octocorallia</taxon>
        <taxon>Malacalcyonacea</taxon>
        <taxon>Plexauridae</taxon>
        <taxon>Paramuricea</taxon>
    </lineage>
</organism>
<dbReference type="InterPro" id="IPR052640">
    <property type="entry name" value="Gemin-5"/>
</dbReference>
<accession>A0A6S7FX41</accession>
<dbReference type="SUPFAM" id="SSF50998">
    <property type="entry name" value="Quinoprotein alcohol dehydrogenase-like"/>
    <property type="match status" value="2"/>
</dbReference>
<dbReference type="Gene3D" id="2.130.10.10">
    <property type="entry name" value="YVTN repeat-like/Quinoprotein amine dehydrogenase"/>
    <property type="match status" value="2"/>
</dbReference>
<dbReference type="InterPro" id="IPR019775">
    <property type="entry name" value="WD40_repeat_CS"/>
</dbReference>
<dbReference type="InterPro" id="IPR056421">
    <property type="entry name" value="TPR_GEMI5"/>
</dbReference>
<protein>
    <submittedName>
        <fullName evidence="5">Gem-associated 5 isoform X2</fullName>
    </submittedName>
</protein>
<feature type="domain" description="Gem-associated protein 5 second beta-propeller" evidence="4">
    <location>
        <begin position="521"/>
        <end position="828"/>
    </location>
</feature>
<feature type="non-terminal residue" evidence="5">
    <location>
        <position position="1170"/>
    </location>
</feature>
<dbReference type="OrthoDB" id="7326421at2759"/>
<dbReference type="CDD" id="cd00117">
    <property type="entry name" value="TFP"/>
    <property type="match status" value="1"/>
</dbReference>
<feature type="transmembrane region" description="Helical" evidence="2">
    <location>
        <begin position="94"/>
        <end position="114"/>
    </location>
</feature>
<dbReference type="InterPro" id="IPR056424">
    <property type="entry name" value="Beta-prop_GEMI5_2nd"/>
</dbReference>
<dbReference type="GO" id="GO:0000387">
    <property type="term" value="P:spliceosomal snRNP assembly"/>
    <property type="evidence" value="ECO:0007669"/>
    <property type="project" value="TreeGrafter"/>
</dbReference>
<dbReference type="Proteomes" id="UP001152795">
    <property type="component" value="Unassembled WGS sequence"/>
</dbReference>
<gene>
    <name evidence="5" type="ORF">PACLA_8A055061</name>
</gene>
<dbReference type="InterPro" id="IPR045860">
    <property type="entry name" value="Snake_toxin-like_sf"/>
</dbReference>
<evidence type="ECO:0000256" key="1">
    <source>
        <dbReference type="SAM" id="MobiDB-lite"/>
    </source>
</evidence>
<evidence type="ECO:0000256" key="2">
    <source>
        <dbReference type="SAM" id="Phobius"/>
    </source>
</evidence>
<dbReference type="PROSITE" id="PS50294">
    <property type="entry name" value="WD_REPEATS_REGION"/>
    <property type="match status" value="2"/>
</dbReference>
<reference evidence="5" key="1">
    <citation type="submission" date="2020-04" db="EMBL/GenBank/DDBJ databases">
        <authorList>
            <person name="Alioto T."/>
            <person name="Alioto T."/>
            <person name="Gomez Garrido J."/>
        </authorList>
    </citation>
    <scope>NUCLEOTIDE SEQUENCE</scope>
    <source>
        <strain evidence="5">A484AB</strain>
    </source>
</reference>
<name>A0A6S7FX41_PARCT</name>
<keyword evidence="2" id="KW-0472">Membrane</keyword>
<evidence type="ECO:0000313" key="5">
    <source>
        <dbReference type="EMBL" id="CAB3982557.1"/>
    </source>
</evidence>
<feature type="region of interest" description="Disordered" evidence="1">
    <location>
        <begin position="956"/>
        <end position="982"/>
    </location>
</feature>
<dbReference type="InterPro" id="IPR015943">
    <property type="entry name" value="WD40/YVTN_repeat-like_dom_sf"/>
</dbReference>
<dbReference type="PROSITE" id="PS50082">
    <property type="entry name" value="WD_REPEATS_2"/>
    <property type="match status" value="4"/>
</dbReference>
<dbReference type="Gene3D" id="2.10.60.10">
    <property type="entry name" value="CD59"/>
    <property type="match status" value="1"/>
</dbReference>
<dbReference type="PROSITE" id="PS00678">
    <property type="entry name" value="WD_REPEATS_1"/>
    <property type="match status" value="3"/>
</dbReference>
<dbReference type="SMART" id="SM00320">
    <property type="entry name" value="WD40"/>
    <property type="match status" value="13"/>
</dbReference>
<keyword evidence="2" id="KW-0812">Transmembrane</keyword>
<dbReference type="Pfam" id="PF23775">
    <property type="entry name" value="Beta-prop_RIG_2nd"/>
    <property type="match status" value="1"/>
</dbReference>
<comment type="caution">
    <text evidence="5">The sequence shown here is derived from an EMBL/GenBank/DDBJ whole genome shotgun (WGS) entry which is preliminary data.</text>
</comment>
<feature type="region of interest" description="Disordered" evidence="1">
    <location>
        <begin position="848"/>
        <end position="892"/>
    </location>
</feature>
<dbReference type="InterPro" id="IPR020472">
    <property type="entry name" value="WD40_PAC1"/>
</dbReference>
<keyword evidence="6" id="KW-1185">Reference proteome</keyword>
<evidence type="ECO:0000259" key="3">
    <source>
        <dbReference type="Pfam" id="PF23774"/>
    </source>
</evidence>
<dbReference type="PRINTS" id="PR00320">
    <property type="entry name" value="GPROTEINBRPT"/>
</dbReference>
<dbReference type="GO" id="GO:0003730">
    <property type="term" value="F:mRNA 3'-UTR binding"/>
    <property type="evidence" value="ECO:0007669"/>
    <property type="project" value="TreeGrafter"/>
</dbReference>
<feature type="compositionally biased region" description="Basic residues" evidence="1">
    <location>
        <begin position="854"/>
        <end position="871"/>
    </location>
</feature>
<feature type="domain" description="Gem-associated protein 5 TPR" evidence="3">
    <location>
        <begin position="1018"/>
        <end position="1169"/>
    </location>
</feature>
<dbReference type="Pfam" id="PF00400">
    <property type="entry name" value="WD40"/>
    <property type="match status" value="2"/>
</dbReference>